<dbReference type="OrthoDB" id="5326588at2759"/>
<dbReference type="STRING" id="35608.A0A2U1LRJ5"/>
<keyword evidence="3" id="KW-1185">Reference proteome</keyword>
<dbReference type="Pfam" id="PF24289">
    <property type="entry name" value="DUF7477"/>
    <property type="match status" value="1"/>
</dbReference>
<proteinExistence type="predicted"/>
<accession>A0A2U1LRJ5</accession>
<protein>
    <recommendedName>
        <fullName evidence="1">DUF7477 domain-containing protein</fullName>
    </recommendedName>
</protein>
<dbReference type="AlphaFoldDB" id="A0A2U1LRJ5"/>
<evidence type="ECO:0000313" key="3">
    <source>
        <dbReference type="Proteomes" id="UP000245207"/>
    </source>
</evidence>
<comment type="caution">
    <text evidence="2">The sequence shown here is derived from an EMBL/GenBank/DDBJ whole genome shotgun (WGS) entry which is preliminary data.</text>
</comment>
<organism evidence="2 3">
    <name type="scientific">Artemisia annua</name>
    <name type="common">Sweet wormwood</name>
    <dbReference type="NCBI Taxonomy" id="35608"/>
    <lineage>
        <taxon>Eukaryota</taxon>
        <taxon>Viridiplantae</taxon>
        <taxon>Streptophyta</taxon>
        <taxon>Embryophyta</taxon>
        <taxon>Tracheophyta</taxon>
        <taxon>Spermatophyta</taxon>
        <taxon>Magnoliopsida</taxon>
        <taxon>eudicotyledons</taxon>
        <taxon>Gunneridae</taxon>
        <taxon>Pentapetalae</taxon>
        <taxon>asterids</taxon>
        <taxon>campanulids</taxon>
        <taxon>Asterales</taxon>
        <taxon>Asteraceae</taxon>
        <taxon>Asteroideae</taxon>
        <taxon>Anthemideae</taxon>
        <taxon>Artemisiinae</taxon>
        <taxon>Artemisia</taxon>
    </lineage>
</organism>
<feature type="domain" description="DUF7477" evidence="1">
    <location>
        <begin position="30"/>
        <end position="80"/>
    </location>
</feature>
<reference evidence="2 3" key="1">
    <citation type="journal article" date="2018" name="Mol. Plant">
        <title>The genome of Artemisia annua provides insight into the evolution of Asteraceae family and artemisinin biosynthesis.</title>
        <authorList>
            <person name="Shen Q."/>
            <person name="Zhang L."/>
            <person name="Liao Z."/>
            <person name="Wang S."/>
            <person name="Yan T."/>
            <person name="Shi P."/>
            <person name="Liu M."/>
            <person name="Fu X."/>
            <person name="Pan Q."/>
            <person name="Wang Y."/>
            <person name="Lv Z."/>
            <person name="Lu X."/>
            <person name="Zhang F."/>
            <person name="Jiang W."/>
            <person name="Ma Y."/>
            <person name="Chen M."/>
            <person name="Hao X."/>
            <person name="Li L."/>
            <person name="Tang Y."/>
            <person name="Lv G."/>
            <person name="Zhou Y."/>
            <person name="Sun X."/>
            <person name="Brodelius P.E."/>
            <person name="Rose J.K.C."/>
            <person name="Tang K."/>
        </authorList>
    </citation>
    <scope>NUCLEOTIDE SEQUENCE [LARGE SCALE GENOMIC DNA]</scope>
    <source>
        <strain evidence="3">cv. Huhao1</strain>
        <tissue evidence="2">Leaf</tissue>
    </source>
</reference>
<dbReference type="Proteomes" id="UP000245207">
    <property type="component" value="Unassembled WGS sequence"/>
</dbReference>
<sequence length="151" mass="17778">MVHFRYLFCENFNFFVRDVGAQILSCGYSHQIGQKRGRLLINLEEDEQPRKKVRLGSFATQWIFVYNARRPMKQRSLFTLPNGYNGVVARRWGLARHSHYVPEIMAAILWTIPAFFFDNALDSIKKSLPKKDIGQDKEKRKLNQLQLFGKR</sequence>
<evidence type="ECO:0000259" key="1">
    <source>
        <dbReference type="Pfam" id="PF24289"/>
    </source>
</evidence>
<dbReference type="EMBL" id="PKPP01008093">
    <property type="protein sequence ID" value="PWA51616.1"/>
    <property type="molecule type" value="Genomic_DNA"/>
</dbReference>
<evidence type="ECO:0000313" key="2">
    <source>
        <dbReference type="EMBL" id="PWA51616.1"/>
    </source>
</evidence>
<name>A0A2U1LRJ5_ARTAN</name>
<gene>
    <name evidence="2" type="ORF">CTI12_AA462130</name>
</gene>
<dbReference type="InterPro" id="IPR055900">
    <property type="entry name" value="DUF7477"/>
</dbReference>